<dbReference type="InterPro" id="IPR005467">
    <property type="entry name" value="His_kinase_dom"/>
</dbReference>
<dbReference type="InterPro" id="IPR036890">
    <property type="entry name" value="HATPase_C_sf"/>
</dbReference>
<accession>A0A1C4UZG6</accession>
<dbReference type="SMART" id="SM00100">
    <property type="entry name" value="cNMP"/>
    <property type="match status" value="1"/>
</dbReference>
<evidence type="ECO:0000256" key="5">
    <source>
        <dbReference type="SAM" id="MobiDB-lite"/>
    </source>
</evidence>
<feature type="region of interest" description="Disordered" evidence="5">
    <location>
        <begin position="1"/>
        <end position="50"/>
    </location>
</feature>
<keyword evidence="3" id="KW-0808">Transferase</keyword>
<dbReference type="InterPro" id="IPR014710">
    <property type="entry name" value="RmlC-like_jellyroll"/>
</dbReference>
<evidence type="ECO:0000313" key="8">
    <source>
        <dbReference type="EMBL" id="SCE77036.1"/>
    </source>
</evidence>
<dbReference type="InterPro" id="IPR003594">
    <property type="entry name" value="HATPase_dom"/>
</dbReference>
<keyword evidence="4" id="KW-0902">Two-component regulatory system</keyword>
<proteinExistence type="predicted"/>
<feature type="domain" description="Cyclic nucleotide-binding" evidence="6">
    <location>
        <begin position="60"/>
        <end position="163"/>
    </location>
</feature>
<evidence type="ECO:0000259" key="7">
    <source>
        <dbReference type="PROSITE" id="PS50109"/>
    </source>
</evidence>
<dbReference type="AlphaFoldDB" id="A0A1C4UZG6"/>
<dbReference type="PANTHER" id="PTHR43065">
    <property type="entry name" value="SENSOR HISTIDINE KINASE"/>
    <property type="match status" value="1"/>
</dbReference>
<keyword evidence="9" id="KW-1185">Reference proteome</keyword>
<dbReference type="RefSeq" id="WP_231931595.1">
    <property type="nucleotide sequence ID" value="NZ_LT607413.1"/>
</dbReference>
<evidence type="ECO:0000259" key="6">
    <source>
        <dbReference type="PROSITE" id="PS50042"/>
    </source>
</evidence>
<dbReference type="Gene3D" id="2.60.120.10">
    <property type="entry name" value="Jelly Rolls"/>
    <property type="match status" value="1"/>
</dbReference>
<dbReference type="Gene3D" id="1.10.287.130">
    <property type="match status" value="1"/>
</dbReference>
<dbReference type="SUPFAM" id="SSF55874">
    <property type="entry name" value="ATPase domain of HSP90 chaperone/DNA topoisomerase II/histidine kinase"/>
    <property type="match status" value="1"/>
</dbReference>
<evidence type="ECO:0000256" key="1">
    <source>
        <dbReference type="ARBA" id="ARBA00000085"/>
    </source>
</evidence>
<reference evidence="9" key="1">
    <citation type="submission" date="2016-06" db="EMBL/GenBank/DDBJ databases">
        <authorList>
            <person name="Varghese N."/>
            <person name="Submissions Spin"/>
        </authorList>
    </citation>
    <scope>NUCLEOTIDE SEQUENCE [LARGE SCALE GENOMIC DNA]</scope>
    <source>
        <strain evidence="9">DSM 43816</strain>
    </source>
</reference>
<evidence type="ECO:0000313" key="9">
    <source>
        <dbReference type="Proteomes" id="UP000198253"/>
    </source>
</evidence>
<dbReference type="Pfam" id="PF00027">
    <property type="entry name" value="cNMP_binding"/>
    <property type="match status" value="1"/>
</dbReference>
<dbReference type="PROSITE" id="PS50042">
    <property type="entry name" value="CNMP_BINDING_3"/>
    <property type="match status" value="1"/>
</dbReference>
<dbReference type="CDD" id="cd00038">
    <property type="entry name" value="CAP_ED"/>
    <property type="match status" value="1"/>
</dbReference>
<dbReference type="InterPro" id="IPR018490">
    <property type="entry name" value="cNMP-bd_dom_sf"/>
</dbReference>
<dbReference type="EMBL" id="LT607413">
    <property type="protein sequence ID" value="SCE77036.1"/>
    <property type="molecule type" value="Genomic_DNA"/>
</dbReference>
<dbReference type="GO" id="GO:0000160">
    <property type="term" value="P:phosphorelay signal transduction system"/>
    <property type="evidence" value="ECO:0007669"/>
    <property type="project" value="UniProtKB-KW"/>
</dbReference>
<dbReference type="EC" id="2.7.13.3" evidence="2"/>
<sequence length="520" mass="55061">MTTPAGGADDPTGRVGPPPGPAGPDGPSPVGPAGPPAPPPGGAAGDGERPTVGQLRTLFLFESLDDAQLAWLAEHGRVETRGARSAVYTEGEPATCLYVLLDGMVTMTRRVRGDEVEVVRTAQRGVYGGATQAYLGDQVPQVYINSLRAVGDATFLVLPAETFAHAVRSWFPMAMHLLEGLFIGMRDTNTRVGERERLLALGSLSAGLTHELNNPAGAAVRATAVLRERVAAMRHKLAMIADGRLDGRALHQLVALQEEAVRRVADAPTLSPLAASDAEDELADWLDERDISAGWDLAPTLVAGGLDVAWLTGVESAVGAADLENAVRWLTYTVDTELLMKEIDEAVGRISGLVGAAKQYSQLDRAPYQVVDVHELLDATLVMLRAKIPPGVRLVREYDRALPPVSAYAAELNQVWTNLIVNALDAMGDTGTLTVRTGRDGDCLVVAVGDTGPGIPADVRPRIFEPFFTTKPVGEGTGLGLDISYRIVVRKHHGDIRVESAPGSTTFRVLLPLTGPTAGG</sequence>
<feature type="domain" description="Histidine kinase" evidence="7">
    <location>
        <begin position="343"/>
        <end position="515"/>
    </location>
</feature>
<evidence type="ECO:0000256" key="3">
    <source>
        <dbReference type="ARBA" id="ARBA00022777"/>
    </source>
</evidence>
<dbReference type="PROSITE" id="PS50109">
    <property type="entry name" value="HIS_KIN"/>
    <property type="match status" value="1"/>
</dbReference>
<name>A0A1C4UZG6_MICEC</name>
<dbReference type="PRINTS" id="PR00344">
    <property type="entry name" value="BCTRLSENSOR"/>
</dbReference>
<protein>
    <recommendedName>
        <fullName evidence="2">histidine kinase</fullName>
        <ecNumber evidence="2">2.7.13.3</ecNumber>
    </recommendedName>
</protein>
<evidence type="ECO:0000256" key="2">
    <source>
        <dbReference type="ARBA" id="ARBA00012438"/>
    </source>
</evidence>
<gene>
    <name evidence="8" type="ORF">GA0070618_0792</name>
</gene>
<dbReference type="PANTHER" id="PTHR43065:SF48">
    <property type="entry name" value="HISTIDINE KINASE"/>
    <property type="match status" value="1"/>
</dbReference>
<dbReference type="Proteomes" id="UP000198253">
    <property type="component" value="Chromosome I"/>
</dbReference>
<dbReference type="GO" id="GO:0004673">
    <property type="term" value="F:protein histidine kinase activity"/>
    <property type="evidence" value="ECO:0007669"/>
    <property type="project" value="UniProtKB-EC"/>
</dbReference>
<dbReference type="SMART" id="SM00387">
    <property type="entry name" value="HATPase_c"/>
    <property type="match status" value="1"/>
</dbReference>
<comment type="catalytic activity">
    <reaction evidence="1">
        <text>ATP + protein L-histidine = ADP + protein N-phospho-L-histidine.</text>
        <dbReference type="EC" id="2.7.13.3"/>
    </reaction>
</comment>
<organism evidence="8 9">
    <name type="scientific">Micromonospora echinospora</name>
    <name type="common">Micromonospora purpurea</name>
    <dbReference type="NCBI Taxonomy" id="1877"/>
    <lineage>
        <taxon>Bacteria</taxon>
        <taxon>Bacillati</taxon>
        <taxon>Actinomycetota</taxon>
        <taxon>Actinomycetes</taxon>
        <taxon>Micromonosporales</taxon>
        <taxon>Micromonosporaceae</taxon>
        <taxon>Micromonospora</taxon>
    </lineage>
</organism>
<keyword evidence="3" id="KW-0418">Kinase</keyword>
<dbReference type="Gene3D" id="3.30.565.10">
    <property type="entry name" value="Histidine kinase-like ATPase, C-terminal domain"/>
    <property type="match status" value="1"/>
</dbReference>
<dbReference type="InParanoid" id="A0A1C4UZG6"/>
<dbReference type="Pfam" id="PF02518">
    <property type="entry name" value="HATPase_c"/>
    <property type="match status" value="1"/>
</dbReference>
<dbReference type="InterPro" id="IPR000595">
    <property type="entry name" value="cNMP-bd_dom"/>
</dbReference>
<evidence type="ECO:0000256" key="4">
    <source>
        <dbReference type="ARBA" id="ARBA00023012"/>
    </source>
</evidence>
<feature type="compositionally biased region" description="Pro residues" evidence="5">
    <location>
        <begin position="16"/>
        <end position="41"/>
    </location>
</feature>
<dbReference type="InterPro" id="IPR004358">
    <property type="entry name" value="Sig_transdc_His_kin-like_C"/>
</dbReference>
<dbReference type="SUPFAM" id="SSF51206">
    <property type="entry name" value="cAMP-binding domain-like"/>
    <property type="match status" value="1"/>
</dbReference>